<reference evidence="2" key="1">
    <citation type="submission" date="2013-08" db="EMBL/GenBank/DDBJ databases">
        <title>Intrasporangium oryzae NRRL B-24470.</title>
        <authorList>
            <person name="Liu H."/>
            <person name="Wang G."/>
        </authorList>
    </citation>
    <scope>NUCLEOTIDE SEQUENCE [LARGE SCALE GENOMIC DNA]</scope>
    <source>
        <strain evidence="2">Q5-1</strain>
    </source>
</reference>
<comment type="caution">
    <text evidence="1">The sequence shown here is derived from an EMBL/GenBank/DDBJ whole genome shotgun (WGS) entry which is preliminary data.</text>
</comment>
<dbReference type="OrthoDB" id="3723842at2"/>
<organism evidence="1 2">
    <name type="scientific">Intrasporangium chromatireducens Q5-1</name>
    <dbReference type="NCBI Taxonomy" id="584657"/>
    <lineage>
        <taxon>Bacteria</taxon>
        <taxon>Bacillati</taxon>
        <taxon>Actinomycetota</taxon>
        <taxon>Actinomycetes</taxon>
        <taxon>Micrococcales</taxon>
        <taxon>Intrasporangiaceae</taxon>
        <taxon>Intrasporangium</taxon>
    </lineage>
</organism>
<sequence>MALWAFASRQDHLGYPTTSRFLRAAKPSLSIVSVIVPQGRHRPAVFEPYSGEALARLAQTLPGFRP</sequence>
<evidence type="ECO:0008006" key="3">
    <source>
        <dbReference type="Google" id="ProtNLM"/>
    </source>
</evidence>
<keyword evidence="2" id="KW-1185">Reference proteome</keyword>
<evidence type="ECO:0000313" key="2">
    <source>
        <dbReference type="Proteomes" id="UP000019494"/>
    </source>
</evidence>
<accession>W9GJP0</accession>
<gene>
    <name evidence="1" type="ORF">N864_22535</name>
</gene>
<proteinExistence type="predicted"/>
<evidence type="ECO:0000313" key="1">
    <source>
        <dbReference type="EMBL" id="EWT06320.1"/>
    </source>
</evidence>
<dbReference type="Proteomes" id="UP000019494">
    <property type="component" value="Unassembled WGS sequence"/>
</dbReference>
<name>W9GJP0_9MICO</name>
<dbReference type="RefSeq" id="WP_034715754.1">
    <property type="nucleotide sequence ID" value="NZ_AWQS01000054.1"/>
</dbReference>
<protein>
    <recommendedName>
        <fullName evidence="3">Alpha/beta hydrolase</fullName>
    </recommendedName>
</protein>
<dbReference type="EMBL" id="AWQS01000054">
    <property type="protein sequence ID" value="EWT06320.1"/>
    <property type="molecule type" value="Genomic_DNA"/>
</dbReference>
<dbReference type="AlphaFoldDB" id="W9GJP0"/>